<dbReference type="InterPro" id="IPR000182">
    <property type="entry name" value="GNAT_dom"/>
</dbReference>
<keyword evidence="6" id="KW-1185">Reference proteome</keyword>
<dbReference type="SUPFAM" id="SSF55729">
    <property type="entry name" value="Acyl-CoA N-acyltransferases (Nat)"/>
    <property type="match status" value="1"/>
</dbReference>
<reference evidence="5 6" key="1">
    <citation type="submission" date="2017-03" db="EMBL/GenBank/DDBJ databases">
        <title>Genomes of endolithic fungi from Antarctica.</title>
        <authorList>
            <person name="Coleine C."/>
            <person name="Masonjones S."/>
            <person name="Stajich J.E."/>
        </authorList>
    </citation>
    <scope>NUCLEOTIDE SEQUENCE [LARGE SCALE GENOMIC DNA]</scope>
    <source>
        <strain evidence="5 6">CCFEE 6315</strain>
    </source>
</reference>
<keyword evidence="2" id="KW-0808">Transferase</keyword>
<dbReference type="InterPro" id="IPR039135">
    <property type="entry name" value="NAT9-like"/>
</dbReference>
<dbReference type="PROSITE" id="PS51186">
    <property type="entry name" value="GNAT"/>
    <property type="match status" value="1"/>
</dbReference>
<comment type="caution">
    <text evidence="5">The sequence shown here is derived from an EMBL/GenBank/DDBJ whole genome shotgun (WGS) entry which is preliminary data.</text>
</comment>
<name>A0A4U0TV27_9PEZI</name>
<dbReference type="EMBL" id="NAJL01000032">
    <property type="protein sequence ID" value="TKA25832.1"/>
    <property type="molecule type" value="Genomic_DNA"/>
</dbReference>
<protein>
    <recommendedName>
        <fullName evidence="4">N-acetyltransferase domain-containing protein</fullName>
    </recommendedName>
</protein>
<dbReference type="InterPro" id="IPR016181">
    <property type="entry name" value="Acyl_CoA_acyltransferase"/>
</dbReference>
<comment type="similarity">
    <text evidence="1">Belongs to the acetyltransferase family. GNAT subfamily.</text>
</comment>
<gene>
    <name evidence="5" type="ORF">B0A50_05587</name>
</gene>
<dbReference type="GO" id="GO:0008080">
    <property type="term" value="F:N-acetyltransferase activity"/>
    <property type="evidence" value="ECO:0007669"/>
    <property type="project" value="InterPro"/>
</dbReference>
<evidence type="ECO:0000256" key="3">
    <source>
        <dbReference type="ARBA" id="ARBA00023315"/>
    </source>
</evidence>
<evidence type="ECO:0000313" key="6">
    <source>
        <dbReference type="Proteomes" id="UP000308549"/>
    </source>
</evidence>
<evidence type="ECO:0000256" key="1">
    <source>
        <dbReference type="ARBA" id="ARBA00009342"/>
    </source>
</evidence>
<evidence type="ECO:0000313" key="5">
    <source>
        <dbReference type="EMBL" id="TKA25832.1"/>
    </source>
</evidence>
<organism evidence="5 6">
    <name type="scientific">Salinomyces thailandicus</name>
    <dbReference type="NCBI Taxonomy" id="706561"/>
    <lineage>
        <taxon>Eukaryota</taxon>
        <taxon>Fungi</taxon>
        <taxon>Dikarya</taxon>
        <taxon>Ascomycota</taxon>
        <taxon>Pezizomycotina</taxon>
        <taxon>Dothideomycetes</taxon>
        <taxon>Dothideomycetidae</taxon>
        <taxon>Mycosphaerellales</taxon>
        <taxon>Teratosphaeriaceae</taxon>
        <taxon>Salinomyces</taxon>
    </lineage>
</organism>
<dbReference type="Gene3D" id="3.40.630.30">
    <property type="match status" value="1"/>
</dbReference>
<feature type="domain" description="N-acetyltransferase" evidence="4">
    <location>
        <begin position="52"/>
        <end position="226"/>
    </location>
</feature>
<dbReference type="Pfam" id="PF13302">
    <property type="entry name" value="Acetyltransf_3"/>
    <property type="match status" value="1"/>
</dbReference>
<proteinExistence type="inferred from homology"/>
<dbReference type="OrthoDB" id="5043642at2759"/>
<dbReference type="AlphaFoldDB" id="A0A4U0TV27"/>
<sequence>MKINEHSALSAQRVLLVPYSTRHVPTYHAWMQDPDLQTATASEPLTLEEEYSMQRSWREDKDKLTFIICSPQETATDVVRAEVDDAPEKMVGDINLFVFPFEDDGDDSTGSVGDQNIEGAVVGEIELMIANPRHRRHGYGRAALLAFTDYILSHWSSIYAEYDSGDLIGMRSDRQPVVWPRELAYLRVRIHQSNEGSIRLFESVGFQSTKEGANFFGEVELRLQHAETLQKCNEGRRADVIPYQEPRTSKDASLR</sequence>
<keyword evidence="3" id="KW-0012">Acyltransferase</keyword>
<evidence type="ECO:0000259" key="4">
    <source>
        <dbReference type="PROSITE" id="PS51186"/>
    </source>
</evidence>
<accession>A0A4U0TV27</accession>
<dbReference type="Proteomes" id="UP000308549">
    <property type="component" value="Unassembled WGS sequence"/>
</dbReference>
<evidence type="ECO:0000256" key="2">
    <source>
        <dbReference type="ARBA" id="ARBA00022679"/>
    </source>
</evidence>
<dbReference type="PANTHER" id="PTHR13256">
    <property type="entry name" value="N-ACETYLTRANSFERASE 9"/>
    <property type="match status" value="1"/>
</dbReference>
<dbReference type="PANTHER" id="PTHR13256:SF16">
    <property type="entry name" value="ALPHA_BETA-TUBULIN-N-ACETYLTRANSFERASE 9"/>
    <property type="match status" value="1"/>
</dbReference>